<evidence type="ECO:0000313" key="3">
    <source>
        <dbReference type="Proteomes" id="UP000620124"/>
    </source>
</evidence>
<feature type="compositionally biased region" description="Gly residues" evidence="1">
    <location>
        <begin position="126"/>
        <end position="147"/>
    </location>
</feature>
<accession>A0A8H6Z2M1</accession>
<feature type="compositionally biased region" description="Low complexity" evidence="1">
    <location>
        <begin position="48"/>
        <end position="61"/>
    </location>
</feature>
<proteinExistence type="predicted"/>
<keyword evidence="3" id="KW-1185">Reference proteome</keyword>
<reference evidence="2" key="1">
    <citation type="submission" date="2020-05" db="EMBL/GenBank/DDBJ databases">
        <title>Mycena genomes resolve the evolution of fungal bioluminescence.</title>
        <authorList>
            <person name="Tsai I.J."/>
        </authorList>
    </citation>
    <scope>NUCLEOTIDE SEQUENCE</scope>
    <source>
        <strain evidence="2">CCC161011</strain>
    </source>
</reference>
<dbReference type="EMBL" id="JACAZI010000001">
    <property type="protein sequence ID" value="KAF7371478.1"/>
    <property type="molecule type" value="Genomic_DNA"/>
</dbReference>
<organism evidence="2 3">
    <name type="scientific">Mycena venus</name>
    <dbReference type="NCBI Taxonomy" id="2733690"/>
    <lineage>
        <taxon>Eukaryota</taxon>
        <taxon>Fungi</taxon>
        <taxon>Dikarya</taxon>
        <taxon>Basidiomycota</taxon>
        <taxon>Agaricomycotina</taxon>
        <taxon>Agaricomycetes</taxon>
        <taxon>Agaricomycetidae</taxon>
        <taxon>Agaricales</taxon>
        <taxon>Marasmiineae</taxon>
        <taxon>Mycenaceae</taxon>
        <taxon>Mycena</taxon>
    </lineage>
</organism>
<dbReference type="Proteomes" id="UP000620124">
    <property type="component" value="Unassembled WGS sequence"/>
</dbReference>
<protein>
    <submittedName>
        <fullName evidence="2">Uncharacterized protein</fullName>
    </submittedName>
</protein>
<feature type="region of interest" description="Disordered" evidence="1">
    <location>
        <begin position="1"/>
        <end position="147"/>
    </location>
</feature>
<dbReference type="AlphaFoldDB" id="A0A8H6Z2M1"/>
<gene>
    <name evidence="2" type="ORF">MVEN_00002400</name>
</gene>
<evidence type="ECO:0000256" key="1">
    <source>
        <dbReference type="SAM" id="MobiDB-lite"/>
    </source>
</evidence>
<name>A0A8H6Z2M1_9AGAR</name>
<sequence>MSNYDLLQPLPIAQPRPPVLPAPSTPAAHRAPSTSAPMVMDLPAVQTRSSSPPRASSAARMLPPPSPVEPFNTSDVVPRPPTPAPTQTGNPAAQAAPSRAFQGLPGGLYNPRSEDSGHHQPATGPFGYGVHGSAGPVYGSGSGSGGS</sequence>
<evidence type="ECO:0000313" key="2">
    <source>
        <dbReference type="EMBL" id="KAF7371478.1"/>
    </source>
</evidence>
<feature type="compositionally biased region" description="Pro residues" evidence="1">
    <location>
        <begin position="12"/>
        <end position="24"/>
    </location>
</feature>
<comment type="caution">
    <text evidence="2">The sequence shown here is derived from an EMBL/GenBank/DDBJ whole genome shotgun (WGS) entry which is preliminary data.</text>
</comment>